<gene>
    <name evidence="2" type="ORF">CIRG_02309</name>
</gene>
<dbReference type="AlphaFoldDB" id="A0A0J7AYT4"/>
<feature type="region of interest" description="Disordered" evidence="1">
    <location>
        <begin position="27"/>
        <end position="46"/>
    </location>
</feature>
<name>A0A0J7AYT4_COCIT</name>
<accession>A0A0J7AYT4</accession>
<sequence length="118" mass="13366">MSSPEAGGERDKQIRLTFALTRVQLGDWPPARRGAQRNEERRSSAPARGLTACCMYITMYQDYMSLRVFCSTVYPRASNNGSKCRDRSKLLRTLRRAMAMEPPPSIGKPLHELASQLF</sequence>
<proteinExistence type="predicted"/>
<protein>
    <submittedName>
        <fullName evidence="2">Uncharacterized protein</fullName>
    </submittedName>
</protein>
<dbReference type="Proteomes" id="UP000054565">
    <property type="component" value="Unassembled WGS sequence"/>
</dbReference>
<organism evidence="2 3">
    <name type="scientific">Coccidioides immitis RMSCC 2394</name>
    <dbReference type="NCBI Taxonomy" id="404692"/>
    <lineage>
        <taxon>Eukaryota</taxon>
        <taxon>Fungi</taxon>
        <taxon>Dikarya</taxon>
        <taxon>Ascomycota</taxon>
        <taxon>Pezizomycotina</taxon>
        <taxon>Eurotiomycetes</taxon>
        <taxon>Eurotiomycetidae</taxon>
        <taxon>Onygenales</taxon>
        <taxon>Onygenaceae</taxon>
        <taxon>Coccidioides</taxon>
    </lineage>
</organism>
<evidence type="ECO:0000313" key="2">
    <source>
        <dbReference type="EMBL" id="KMP02617.1"/>
    </source>
</evidence>
<evidence type="ECO:0000313" key="3">
    <source>
        <dbReference type="Proteomes" id="UP000054565"/>
    </source>
</evidence>
<evidence type="ECO:0000256" key="1">
    <source>
        <dbReference type="SAM" id="MobiDB-lite"/>
    </source>
</evidence>
<reference evidence="3" key="1">
    <citation type="journal article" date="2010" name="Genome Res.">
        <title>Population genomic sequencing of Coccidioides fungi reveals recent hybridization and transposon control.</title>
        <authorList>
            <person name="Neafsey D.E."/>
            <person name="Barker B.M."/>
            <person name="Sharpton T.J."/>
            <person name="Stajich J.E."/>
            <person name="Park D.J."/>
            <person name="Whiston E."/>
            <person name="Hung C.-Y."/>
            <person name="McMahan C."/>
            <person name="White J."/>
            <person name="Sykes S."/>
            <person name="Heiman D."/>
            <person name="Young S."/>
            <person name="Zeng Q."/>
            <person name="Abouelleil A."/>
            <person name="Aftuck L."/>
            <person name="Bessette D."/>
            <person name="Brown A."/>
            <person name="FitzGerald M."/>
            <person name="Lui A."/>
            <person name="Macdonald J.P."/>
            <person name="Priest M."/>
            <person name="Orbach M.J."/>
            <person name="Galgiani J.N."/>
            <person name="Kirkland T.N."/>
            <person name="Cole G.T."/>
            <person name="Birren B.W."/>
            <person name="Henn M.R."/>
            <person name="Taylor J.W."/>
            <person name="Rounsley S.D."/>
        </authorList>
    </citation>
    <scope>NUCLEOTIDE SEQUENCE [LARGE SCALE GENOMIC DNA]</scope>
    <source>
        <strain evidence="3">RMSCC 2394</strain>
    </source>
</reference>
<dbReference type="EMBL" id="DS028094">
    <property type="protein sequence ID" value="KMP02617.1"/>
    <property type="molecule type" value="Genomic_DNA"/>
</dbReference>